<dbReference type="InterPro" id="IPR036271">
    <property type="entry name" value="Tet_transcr_reg_TetR-rel_C_sf"/>
</dbReference>
<accession>A0ABS1ESS3</accession>
<dbReference type="PROSITE" id="PS01081">
    <property type="entry name" value="HTH_TETR_1"/>
    <property type="match status" value="1"/>
</dbReference>
<evidence type="ECO:0000259" key="3">
    <source>
        <dbReference type="PROSITE" id="PS50977"/>
    </source>
</evidence>
<gene>
    <name evidence="4" type="ORF">JHL18_17070</name>
</gene>
<organism evidence="4 5">
    <name type="scientific">Clostridium yunnanense</name>
    <dbReference type="NCBI Taxonomy" id="2800325"/>
    <lineage>
        <taxon>Bacteria</taxon>
        <taxon>Bacillati</taxon>
        <taxon>Bacillota</taxon>
        <taxon>Clostridia</taxon>
        <taxon>Eubacteriales</taxon>
        <taxon>Clostridiaceae</taxon>
        <taxon>Clostridium</taxon>
    </lineage>
</organism>
<feature type="domain" description="HTH tetR-type" evidence="3">
    <location>
        <begin position="9"/>
        <end position="69"/>
    </location>
</feature>
<reference evidence="5" key="1">
    <citation type="submission" date="2021-01" db="EMBL/GenBank/DDBJ databases">
        <title>Genome public.</title>
        <authorList>
            <person name="Liu C."/>
            <person name="Sun Q."/>
        </authorList>
    </citation>
    <scope>NUCLEOTIDE SEQUENCE [LARGE SCALE GENOMIC DNA]</scope>
    <source>
        <strain evidence="5">YIM B02505</strain>
    </source>
</reference>
<dbReference type="EMBL" id="JAENHN010000046">
    <property type="protein sequence ID" value="MBK1812338.1"/>
    <property type="molecule type" value="Genomic_DNA"/>
</dbReference>
<dbReference type="SUPFAM" id="SSF46689">
    <property type="entry name" value="Homeodomain-like"/>
    <property type="match status" value="1"/>
</dbReference>
<keyword evidence="1 2" id="KW-0238">DNA-binding</keyword>
<proteinExistence type="predicted"/>
<dbReference type="SUPFAM" id="SSF48498">
    <property type="entry name" value="Tetracyclin repressor-like, C-terminal domain"/>
    <property type="match status" value="1"/>
</dbReference>
<protein>
    <submittedName>
        <fullName evidence="4">TetR/AcrR family transcriptional regulator</fullName>
    </submittedName>
</protein>
<evidence type="ECO:0000313" key="5">
    <source>
        <dbReference type="Proteomes" id="UP000596739"/>
    </source>
</evidence>
<sequence>MEKFKNLPKEKQDTIINAALKTFGANGYKKTSVNDIASAAGISKAMVFHYFGTKKALYLYLIELCTNTIMSEITSRFDNNVTDFFDRIKMATEIKLFAMKQYSAIPTFLTSMYFETDEEVNGEISTLISQSEGIREKMALTGMDFSKFKESVDVKTIMKMFTWMAEGFMNQFSGKTNVDFEGISKEFYECLDMLRKNFYKEEYL</sequence>
<dbReference type="Pfam" id="PF00440">
    <property type="entry name" value="TetR_N"/>
    <property type="match status" value="1"/>
</dbReference>
<name>A0ABS1ESS3_9CLOT</name>
<evidence type="ECO:0000256" key="1">
    <source>
        <dbReference type="ARBA" id="ARBA00023125"/>
    </source>
</evidence>
<dbReference type="InterPro" id="IPR001647">
    <property type="entry name" value="HTH_TetR"/>
</dbReference>
<dbReference type="Proteomes" id="UP000596739">
    <property type="component" value="Unassembled WGS sequence"/>
</dbReference>
<dbReference type="Gene3D" id="1.10.357.10">
    <property type="entry name" value="Tetracycline Repressor, domain 2"/>
    <property type="match status" value="1"/>
</dbReference>
<evidence type="ECO:0000313" key="4">
    <source>
        <dbReference type="EMBL" id="MBK1812338.1"/>
    </source>
</evidence>
<dbReference type="PRINTS" id="PR00455">
    <property type="entry name" value="HTHTETR"/>
</dbReference>
<dbReference type="InterPro" id="IPR050624">
    <property type="entry name" value="HTH-type_Tx_Regulator"/>
</dbReference>
<evidence type="ECO:0000256" key="2">
    <source>
        <dbReference type="PROSITE-ProRule" id="PRU00335"/>
    </source>
</evidence>
<dbReference type="Gene3D" id="1.10.10.60">
    <property type="entry name" value="Homeodomain-like"/>
    <property type="match status" value="1"/>
</dbReference>
<dbReference type="InterPro" id="IPR023772">
    <property type="entry name" value="DNA-bd_HTH_TetR-type_CS"/>
</dbReference>
<dbReference type="PANTHER" id="PTHR43479:SF11">
    <property type="entry name" value="ACREF_ENVCD OPERON REPRESSOR-RELATED"/>
    <property type="match status" value="1"/>
</dbReference>
<comment type="caution">
    <text evidence="4">The sequence shown here is derived from an EMBL/GenBank/DDBJ whole genome shotgun (WGS) entry which is preliminary data.</text>
</comment>
<dbReference type="RefSeq" id="WP_200271469.1">
    <property type="nucleotide sequence ID" value="NZ_JAENHN010000046.1"/>
</dbReference>
<dbReference type="InterPro" id="IPR009057">
    <property type="entry name" value="Homeodomain-like_sf"/>
</dbReference>
<feature type="DNA-binding region" description="H-T-H motif" evidence="2">
    <location>
        <begin position="32"/>
        <end position="51"/>
    </location>
</feature>
<keyword evidence="5" id="KW-1185">Reference proteome</keyword>
<dbReference type="PANTHER" id="PTHR43479">
    <property type="entry name" value="ACREF/ENVCD OPERON REPRESSOR-RELATED"/>
    <property type="match status" value="1"/>
</dbReference>
<dbReference type="PROSITE" id="PS50977">
    <property type="entry name" value="HTH_TETR_2"/>
    <property type="match status" value="1"/>
</dbReference>